<dbReference type="InParanoid" id="A2HJI2"/>
<name>A2HJI2_TRIV3</name>
<organism evidence="2 3">
    <name type="scientific">Trichomonas vaginalis (strain ATCC PRA-98 / G3)</name>
    <dbReference type="NCBI Taxonomy" id="412133"/>
    <lineage>
        <taxon>Eukaryota</taxon>
        <taxon>Metamonada</taxon>
        <taxon>Parabasalia</taxon>
        <taxon>Trichomonadida</taxon>
        <taxon>Trichomonadidae</taxon>
        <taxon>Trichomonas</taxon>
    </lineage>
</organism>
<dbReference type="VEuPathDB" id="TrichDB:TVAG_075450"/>
<dbReference type="SMR" id="A2HJI2"/>
<feature type="region of interest" description="Disordered" evidence="1">
    <location>
        <begin position="69"/>
        <end position="101"/>
    </location>
</feature>
<proteinExistence type="predicted"/>
<dbReference type="Proteomes" id="UP000001542">
    <property type="component" value="Unassembled WGS sequence"/>
</dbReference>
<dbReference type="AlphaFoldDB" id="A2HJI2"/>
<feature type="compositionally biased region" description="Acidic residues" evidence="1">
    <location>
        <begin position="75"/>
        <end position="86"/>
    </location>
</feature>
<sequence length="173" mass="19887">MSQDGTTPAPASPTLDMMAMMMQMMQQQTQLIQQMQEKKTFNKPAKNSQDLEAGLNALRNDYKREQMTFRKKGDEDYENDPIEEDEIKSTASTKTLQDERDDEGFLTKSQRLFVLEFFTISALRSMRNWKGRVPSGSNKRELLMTAVPLTKTKVQLMDFILSACPDESLRSDQ</sequence>
<evidence type="ECO:0000256" key="1">
    <source>
        <dbReference type="SAM" id="MobiDB-lite"/>
    </source>
</evidence>
<evidence type="ECO:0000313" key="2">
    <source>
        <dbReference type="EMBL" id="EAX70435.1"/>
    </source>
</evidence>
<dbReference type="VEuPathDB" id="TrichDB:TVAGG3_0465550"/>
<evidence type="ECO:0000313" key="3">
    <source>
        <dbReference type="Proteomes" id="UP000001542"/>
    </source>
</evidence>
<reference evidence="2" key="1">
    <citation type="submission" date="2006-10" db="EMBL/GenBank/DDBJ databases">
        <authorList>
            <person name="Amadeo P."/>
            <person name="Zhao Q."/>
            <person name="Wortman J."/>
            <person name="Fraser-Liggett C."/>
            <person name="Carlton J."/>
        </authorList>
    </citation>
    <scope>NUCLEOTIDE SEQUENCE</scope>
    <source>
        <strain evidence="2">G3</strain>
    </source>
</reference>
<dbReference type="EMBL" id="DS136145">
    <property type="protein sequence ID" value="EAX70435.1"/>
    <property type="molecule type" value="Genomic_DNA"/>
</dbReference>
<keyword evidence="3" id="KW-1185">Reference proteome</keyword>
<accession>A2HJI2</accession>
<protein>
    <submittedName>
        <fullName evidence="2">Uncharacterized protein</fullName>
    </submittedName>
</protein>
<feature type="non-terminal residue" evidence="2">
    <location>
        <position position="173"/>
    </location>
</feature>
<gene>
    <name evidence="2" type="ORF">TVAG_075450</name>
</gene>
<reference evidence="2" key="2">
    <citation type="journal article" date="2007" name="Science">
        <title>Draft genome sequence of the sexually transmitted pathogen Trichomonas vaginalis.</title>
        <authorList>
            <person name="Carlton J.M."/>
            <person name="Hirt R.P."/>
            <person name="Silva J.C."/>
            <person name="Delcher A.L."/>
            <person name="Schatz M."/>
            <person name="Zhao Q."/>
            <person name="Wortman J.R."/>
            <person name="Bidwell S.L."/>
            <person name="Alsmark U.C.M."/>
            <person name="Besteiro S."/>
            <person name="Sicheritz-Ponten T."/>
            <person name="Noel C.J."/>
            <person name="Dacks J.B."/>
            <person name="Foster P.G."/>
            <person name="Simillion C."/>
            <person name="Van de Peer Y."/>
            <person name="Miranda-Saavedra D."/>
            <person name="Barton G.J."/>
            <person name="Westrop G.D."/>
            <person name="Mueller S."/>
            <person name="Dessi D."/>
            <person name="Fiori P.L."/>
            <person name="Ren Q."/>
            <person name="Paulsen I."/>
            <person name="Zhang H."/>
            <person name="Bastida-Corcuera F.D."/>
            <person name="Simoes-Barbosa A."/>
            <person name="Brown M.T."/>
            <person name="Hayes R.D."/>
            <person name="Mukherjee M."/>
            <person name="Okumura C.Y."/>
            <person name="Schneider R."/>
            <person name="Smith A.J."/>
            <person name="Vanacova S."/>
            <person name="Villalvazo M."/>
            <person name="Haas B.J."/>
            <person name="Pertea M."/>
            <person name="Feldblyum T.V."/>
            <person name="Utterback T.R."/>
            <person name="Shu C.L."/>
            <person name="Osoegawa K."/>
            <person name="de Jong P.J."/>
            <person name="Hrdy I."/>
            <person name="Horvathova L."/>
            <person name="Zubacova Z."/>
            <person name="Dolezal P."/>
            <person name="Malik S.B."/>
            <person name="Logsdon J.M. Jr."/>
            <person name="Henze K."/>
            <person name="Gupta A."/>
            <person name="Wang C.C."/>
            <person name="Dunne R.L."/>
            <person name="Upcroft J.A."/>
            <person name="Upcroft P."/>
            <person name="White O."/>
            <person name="Salzberg S.L."/>
            <person name="Tang P."/>
            <person name="Chiu C.-H."/>
            <person name="Lee Y.-S."/>
            <person name="Embley T.M."/>
            <person name="Coombs G.H."/>
            <person name="Mottram J.C."/>
            <person name="Tachezy J."/>
            <person name="Fraser-Liggett C.M."/>
            <person name="Johnson P.J."/>
        </authorList>
    </citation>
    <scope>NUCLEOTIDE SEQUENCE [LARGE SCALE GENOMIC DNA]</scope>
    <source>
        <strain evidence="2">G3</strain>
    </source>
</reference>